<dbReference type="AlphaFoldDB" id="A0A067QP35"/>
<feature type="transmembrane region" description="Helical" evidence="1">
    <location>
        <begin position="136"/>
        <end position="162"/>
    </location>
</feature>
<name>A0A067QP35_ZOONE</name>
<keyword evidence="1" id="KW-0812">Transmembrane</keyword>
<evidence type="ECO:0000313" key="2">
    <source>
        <dbReference type="EMBL" id="KDR11361.1"/>
    </source>
</evidence>
<feature type="transmembrane region" description="Helical" evidence="1">
    <location>
        <begin position="168"/>
        <end position="190"/>
    </location>
</feature>
<dbReference type="EMBL" id="KK853100">
    <property type="protein sequence ID" value="KDR11361.1"/>
    <property type="molecule type" value="Genomic_DNA"/>
</dbReference>
<proteinExistence type="predicted"/>
<feature type="transmembrane region" description="Helical" evidence="1">
    <location>
        <begin position="27"/>
        <end position="49"/>
    </location>
</feature>
<evidence type="ECO:0000256" key="1">
    <source>
        <dbReference type="SAM" id="Phobius"/>
    </source>
</evidence>
<sequence length="208" mass="23563">MEAVPRISSVLLCAPVPKGSVIRRALVLGRFGLCTPQMAYVALIVWTTITTPDFLTEKHNGVKTKRGEGRIVESAGEIGVDLKSIHIKIYIDLWQYEAVTTDVWLGQSALLLFQVTALILNGFLLRRIHRGRPILILPYLTLSVQIYFYNLQGTYLFCVHVLSHDSVLRLLLLCETTVCFALAPSVWRIMHTHYYLPDKKTTMVNRHG</sequence>
<dbReference type="Proteomes" id="UP000027135">
    <property type="component" value="Unassembled WGS sequence"/>
</dbReference>
<protein>
    <submittedName>
        <fullName evidence="2">Uncharacterized protein</fullName>
    </submittedName>
</protein>
<dbReference type="InParanoid" id="A0A067QP35"/>
<gene>
    <name evidence="2" type="ORF">L798_14864</name>
</gene>
<keyword evidence="1" id="KW-0472">Membrane</keyword>
<keyword evidence="1" id="KW-1133">Transmembrane helix</keyword>
<accession>A0A067QP35</accession>
<reference evidence="2 3" key="1">
    <citation type="journal article" date="2014" name="Nat. Commun.">
        <title>Molecular traces of alternative social organization in a termite genome.</title>
        <authorList>
            <person name="Terrapon N."/>
            <person name="Li C."/>
            <person name="Robertson H.M."/>
            <person name="Ji L."/>
            <person name="Meng X."/>
            <person name="Booth W."/>
            <person name="Chen Z."/>
            <person name="Childers C.P."/>
            <person name="Glastad K.M."/>
            <person name="Gokhale K."/>
            <person name="Gowin J."/>
            <person name="Gronenberg W."/>
            <person name="Hermansen R.A."/>
            <person name="Hu H."/>
            <person name="Hunt B.G."/>
            <person name="Huylmans A.K."/>
            <person name="Khalil S.M."/>
            <person name="Mitchell R.D."/>
            <person name="Munoz-Torres M.C."/>
            <person name="Mustard J.A."/>
            <person name="Pan H."/>
            <person name="Reese J.T."/>
            <person name="Scharf M.E."/>
            <person name="Sun F."/>
            <person name="Vogel H."/>
            <person name="Xiao J."/>
            <person name="Yang W."/>
            <person name="Yang Z."/>
            <person name="Yang Z."/>
            <person name="Zhou J."/>
            <person name="Zhu J."/>
            <person name="Brent C.S."/>
            <person name="Elsik C.G."/>
            <person name="Goodisman M.A."/>
            <person name="Liberles D.A."/>
            <person name="Roe R.M."/>
            <person name="Vargo E.L."/>
            <person name="Vilcinskas A."/>
            <person name="Wang J."/>
            <person name="Bornberg-Bauer E."/>
            <person name="Korb J."/>
            <person name="Zhang G."/>
            <person name="Liebig J."/>
        </authorList>
    </citation>
    <scope>NUCLEOTIDE SEQUENCE [LARGE SCALE GENOMIC DNA]</scope>
    <source>
        <tissue evidence="2">Whole organism</tissue>
    </source>
</reference>
<keyword evidence="3" id="KW-1185">Reference proteome</keyword>
<evidence type="ECO:0000313" key="3">
    <source>
        <dbReference type="Proteomes" id="UP000027135"/>
    </source>
</evidence>
<organism evidence="2 3">
    <name type="scientific">Zootermopsis nevadensis</name>
    <name type="common">Dampwood termite</name>
    <dbReference type="NCBI Taxonomy" id="136037"/>
    <lineage>
        <taxon>Eukaryota</taxon>
        <taxon>Metazoa</taxon>
        <taxon>Ecdysozoa</taxon>
        <taxon>Arthropoda</taxon>
        <taxon>Hexapoda</taxon>
        <taxon>Insecta</taxon>
        <taxon>Pterygota</taxon>
        <taxon>Neoptera</taxon>
        <taxon>Polyneoptera</taxon>
        <taxon>Dictyoptera</taxon>
        <taxon>Blattodea</taxon>
        <taxon>Blattoidea</taxon>
        <taxon>Termitoidae</taxon>
        <taxon>Termopsidae</taxon>
        <taxon>Zootermopsis</taxon>
    </lineage>
</organism>
<feature type="transmembrane region" description="Helical" evidence="1">
    <location>
        <begin position="104"/>
        <end position="124"/>
    </location>
</feature>